<evidence type="ECO:0000259" key="3">
    <source>
        <dbReference type="Pfam" id="PF00561"/>
    </source>
</evidence>
<dbReference type="PANTHER" id="PTHR43248:SF2">
    <property type="entry name" value="PROLYL AMINOPEPTIDASE"/>
    <property type="match status" value="1"/>
</dbReference>
<feature type="domain" description="AB hydrolase-1" evidence="3">
    <location>
        <begin position="51"/>
        <end position="201"/>
    </location>
</feature>
<dbReference type="OrthoDB" id="9796770at2"/>
<organism evidence="4 5">
    <name type="scientific">Corynebacterium stationis</name>
    <dbReference type="NCBI Taxonomy" id="1705"/>
    <lineage>
        <taxon>Bacteria</taxon>
        <taxon>Bacillati</taxon>
        <taxon>Actinomycetota</taxon>
        <taxon>Actinomycetes</taxon>
        <taxon>Mycobacteriales</taxon>
        <taxon>Corynebacteriaceae</taxon>
        <taxon>Corynebacterium</taxon>
    </lineage>
</organism>
<dbReference type="Pfam" id="PF00561">
    <property type="entry name" value="Abhydrolase_1"/>
    <property type="match status" value="1"/>
</dbReference>
<dbReference type="GO" id="GO:0006508">
    <property type="term" value="P:proteolysis"/>
    <property type="evidence" value="ECO:0007669"/>
    <property type="project" value="InterPro"/>
</dbReference>
<gene>
    <name evidence="4" type="ORF">AYJ05_03715</name>
</gene>
<comment type="caution">
    <text evidence="4">The sequence shown here is derived from an EMBL/GenBank/DDBJ whole genome shotgun (WGS) entry which is preliminary data.</text>
</comment>
<sequence length="427" mass="47921">MLGVMRTNRHFGYDFFTHTIQVPWDPFNAPDGETFELFAREIVAPDKHDAPAIVYLQGGPGSPAPRPLNASGVVGEMLKEFRVILLDQRGTGNSHRIDSANPADAKRLSLLRQEYIVEDAEALRKHLNIDKWSLFGQSFGGFCITAYLSRHPESVEHAYLTGGLPTLEKSVDDLYRTTFAKLQVRHDRFYREYPWAEDRIREICAHLEDSAEILPTGERLSARRFRTIGINLGRGVGFHSLAYLLENPFHAHGSEKRLRTDFLNTVGAQVSFAGNPLYASIHESIYGGVGGQKATNWSAHRMREEIPGFEESLDPRTANKFYLTGEHIFPWQFDEDPALIPDKEAAMAVAAHEWQSSPYDAAVLGDAPISAAEIYLDDIYVPFEESLKTAQTYGDLRFEVTNVFQHDGIGHDGAGIFARLRGLAEDR</sequence>
<reference evidence="5" key="1">
    <citation type="submission" date="2016-02" db="EMBL/GenBank/DDBJ databases">
        <authorList>
            <person name="Kaur G."/>
            <person name="Nair G.R."/>
            <person name="Mayilraj S."/>
        </authorList>
    </citation>
    <scope>NUCLEOTIDE SEQUENCE [LARGE SCALE GENOMIC DNA]</scope>
    <source>
        <strain evidence="5">GA-15</strain>
    </source>
</reference>
<dbReference type="SUPFAM" id="SSF53474">
    <property type="entry name" value="alpha/beta-Hydrolases"/>
    <property type="match status" value="1"/>
</dbReference>
<evidence type="ECO:0000313" key="4">
    <source>
        <dbReference type="EMBL" id="OAH26565.1"/>
    </source>
</evidence>
<evidence type="ECO:0000256" key="1">
    <source>
        <dbReference type="ARBA" id="ARBA00010088"/>
    </source>
</evidence>
<comment type="similarity">
    <text evidence="1">Belongs to the peptidase S33 family.</text>
</comment>
<dbReference type="InterPro" id="IPR051601">
    <property type="entry name" value="Serine_prot/Carboxylest_S33"/>
</dbReference>
<proteinExistence type="inferred from homology"/>
<evidence type="ECO:0000313" key="5">
    <source>
        <dbReference type="Proteomes" id="UP000076947"/>
    </source>
</evidence>
<keyword evidence="2" id="KW-0378">Hydrolase</keyword>
<dbReference type="STRING" id="1705.CA21670_01415"/>
<dbReference type="EMBL" id="LSTQ01000023">
    <property type="protein sequence ID" value="OAH26565.1"/>
    <property type="molecule type" value="Genomic_DNA"/>
</dbReference>
<dbReference type="Gene3D" id="3.40.50.1820">
    <property type="entry name" value="alpha/beta hydrolase"/>
    <property type="match status" value="1"/>
</dbReference>
<evidence type="ECO:0000256" key="2">
    <source>
        <dbReference type="ARBA" id="ARBA00022801"/>
    </source>
</evidence>
<dbReference type="InterPro" id="IPR000073">
    <property type="entry name" value="AB_hydrolase_1"/>
</dbReference>
<dbReference type="GO" id="GO:0004177">
    <property type="term" value="F:aminopeptidase activity"/>
    <property type="evidence" value="ECO:0007669"/>
    <property type="project" value="UniProtKB-EC"/>
</dbReference>
<dbReference type="PRINTS" id="PR00793">
    <property type="entry name" value="PROAMNOPTASE"/>
</dbReference>
<name>A0A177IER3_9CORY</name>
<dbReference type="PANTHER" id="PTHR43248">
    <property type="entry name" value="2-SUCCINYL-6-HYDROXY-2,4-CYCLOHEXADIENE-1-CARBOXYLATE SYNTHASE"/>
    <property type="match status" value="1"/>
</dbReference>
<dbReference type="InterPro" id="IPR002410">
    <property type="entry name" value="Peptidase_S33"/>
</dbReference>
<protein>
    <submittedName>
        <fullName evidence="4">Proline iminopeptidase</fullName>
    </submittedName>
</protein>
<accession>A0A177IER3</accession>
<keyword evidence="5" id="KW-1185">Reference proteome</keyword>
<dbReference type="AlphaFoldDB" id="A0A177IER3"/>
<dbReference type="Proteomes" id="UP000076947">
    <property type="component" value="Unassembled WGS sequence"/>
</dbReference>
<dbReference type="InterPro" id="IPR029058">
    <property type="entry name" value="AB_hydrolase_fold"/>
</dbReference>